<evidence type="ECO:0000256" key="6">
    <source>
        <dbReference type="SAM" id="MobiDB-lite"/>
    </source>
</evidence>
<evidence type="ECO:0000256" key="3">
    <source>
        <dbReference type="ARBA" id="ARBA00023242"/>
    </source>
</evidence>
<feature type="coiled-coil region" evidence="5">
    <location>
        <begin position="683"/>
        <end position="710"/>
    </location>
</feature>
<dbReference type="Pfam" id="PF02791">
    <property type="entry name" value="DDT"/>
    <property type="match status" value="1"/>
</dbReference>
<dbReference type="InterPro" id="IPR028941">
    <property type="entry name" value="WHIM2_dom"/>
</dbReference>
<sequence length="1063" mass="121249">MADGGAPGIQPHRPVVWHIPQTGEVFTSYEAYLKRMDFYKQVTHKRRPGPGTPWERGMKAHRPRQQRRFNDQITGHSGLTFFEAFSSEVRRSIVPPCPRVPVPRLPVFPPRGWHLFAADPPASQLAGGREVEAAFPEALKGPILRKVQFQIVSRLDNLVDMIYDEFKRDFYPGEEVTVTMDGGERVHGLVRDKTTFGPRILSDGSRSQPVTRYHVNLKDTEDESMVTDEHICRDRGIFTKAMLRSFIKKTVAREAWNGAPWLVKHEYANQYHIDTRVPPHLRHDTKLQERKQLQARKRAAAPPDVNGHGSHLQSGPVRLPELKPAPKSQKGKHGQHPKAIKWPLGMSVNGAHAVNGVHAVNGGTYPPGHYRDHRAAADPTPTPPPPPPPPPPKYPIEDLQLEPREGSVRPRLRFMCRDPPVEVDDDDGAASAYGNIDMASVGSLLETWDSLNVYCEIFQLDSFTFDDFVEAMQVASTEVPVQLFDEIHCSVLKILVDSEKDGGRVRITLPELEEVDAEAGDDDDDDDAETAEPEPEPAPKPSGRATRGSLAKLEAERLAAEAAAAEEETLRAELESKHRADELLRGYDWIEHLRRRDFARGGWERIVVGLLHQLSKQERYETVCEELLHQLVPPGTEPTQEAVQERYGALDVNHRVRALQLLCMLTMETKAVRGFMEDCSETMTKYRKERIEWQRQRKQATEDLRQLNDERKALLPEGTPSEEAAKVDEDGKAADLEDSQLERDDEAEVSNDERKAHAPTGRIRQAAEKQRRREEEKERLAKEKKELAEKARKEAVKLPGPQMKQYNKLLKEIQKKEGIIKECEVEMAIIENDLREADCPRTRVLGKDRFWNRYYWFERNGMPYGGLPNSSTADAEYANGCLWVQGPDELEREGYIDAPAELQDEYRARFKMTIPERKATEEGGTSVFNARQWGYLSEAEDVERLIHWLDPRGFNELKLRKELVHYKERIATHMRNRGRYLKAEAEDEVKEEAVVKRTSSRIRERTPEARSYRCARWVNTMALDELGHLHSHPPPPPRAKKQSRKREAAAEPTGRGANKARRK</sequence>
<dbReference type="PANTHER" id="PTHR32075">
    <property type="entry name" value="ISWI CHROMATIN-REMODELING COMPLEX SUBUNIT YPL216W-RELATED"/>
    <property type="match status" value="1"/>
</dbReference>
<dbReference type="InterPro" id="IPR028942">
    <property type="entry name" value="WHIM1_dom"/>
</dbReference>
<dbReference type="AlphaFoldDB" id="A0A151GXR6"/>
<dbReference type="Proteomes" id="UP000076580">
    <property type="component" value="Chromosome 01"/>
</dbReference>
<feature type="region of interest" description="Disordered" evidence="6">
    <location>
        <begin position="362"/>
        <end position="398"/>
    </location>
</feature>
<dbReference type="GO" id="GO:0000781">
    <property type="term" value="C:chromosome, telomeric region"/>
    <property type="evidence" value="ECO:0007669"/>
    <property type="project" value="GOC"/>
</dbReference>
<accession>A0A151GXR6</accession>
<feature type="coiled-coil region" evidence="5">
    <location>
        <begin position="548"/>
        <end position="577"/>
    </location>
</feature>
<dbReference type="GO" id="GO:0005634">
    <property type="term" value="C:nucleus"/>
    <property type="evidence" value="ECO:0007669"/>
    <property type="project" value="UniProtKB-SubCell"/>
</dbReference>
<dbReference type="FunCoup" id="A0A151GXR6">
    <property type="interactions" value="219"/>
</dbReference>
<evidence type="ECO:0000256" key="5">
    <source>
        <dbReference type="SAM" id="Coils"/>
    </source>
</evidence>
<proteinExistence type="predicted"/>
<dbReference type="InParanoid" id="A0A151GXR6"/>
<keyword evidence="2 5" id="KW-0175">Coiled coil</keyword>
<evidence type="ECO:0000256" key="1">
    <source>
        <dbReference type="ARBA" id="ARBA00004123"/>
    </source>
</evidence>
<feature type="compositionally biased region" description="Acidic residues" evidence="6">
    <location>
        <begin position="736"/>
        <end position="750"/>
    </location>
</feature>
<dbReference type="InterPro" id="IPR018501">
    <property type="entry name" value="DDT_dom"/>
</dbReference>
<dbReference type="GO" id="GO:0000785">
    <property type="term" value="C:chromatin"/>
    <property type="evidence" value="ECO:0007669"/>
    <property type="project" value="UniProtKB-ARBA"/>
</dbReference>
<feature type="compositionally biased region" description="Basic residues" evidence="6">
    <location>
        <begin position="329"/>
        <end position="339"/>
    </location>
</feature>
<dbReference type="PROSITE" id="PS50827">
    <property type="entry name" value="DDT"/>
    <property type="match status" value="1"/>
</dbReference>
<evidence type="ECO:0000256" key="4">
    <source>
        <dbReference type="PROSITE-ProRule" id="PRU00475"/>
    </source>
</evidence>
<feature type="region of interest" description="Disordered" evidence="6">
    <location>
        <begin position="44"/>
        <end position="65"/>
    </location>
</feature>
<dbReference type="EMBL" id="LAYC01000001">
    <property type="protein sequence ID" value="KYK61861.1"/>
    <property type="molecule type" value="Genomic_DNA"/>
</dbReference>
<dbReference type="STRING" id="98403.A0A151GXR6"/>
<dbReference type="PANTHER" id="PTHR32075:SF6">
    <property type="entry name" value="ISWI CHROMATIN-REMODELING COMPLEX SUBUNIT YPL216W-RELATED"/>
    <property type="match status" value="1"/>
</dbReference>
<comment type="subcellular location">
    <subcellularLocation>
        <location evidence="1 4">Nucleus</location>
    </subcellularLocation>
</comment>
<evidence type="ECO:0000256" key="2">
    <source>
        <dbReference type="ARBA" id="ARBA00023054"/>
    </source>
</evidence>
<feature type="domain" description="DDT" evidence="7">
    <location>
        <begin position="438"/>
        <end position="501"/>
    </location>
</feature>
<keyword evidence="10" id="KW-1185">Reference proteome</keyword>
<dbReference type="GeneID" id="63715648"/>
<evidence type="ECO:0000313" key="9">
    <source>
        <dbReference type="EMBL" id="KYK61861.1"/>
    </source>
</evidence>
<reference evidence="9 10" key="1">
    <citation type="journal article" date="2016" name="Sci. Rep.">
        <title>Insights into Adaptations to a Near-Obligate Nematode Endoparasitic Lifestyle from the Finished Genome of Drechmeria coniospora.</title>
        <authorList>
            <person name="Zhang L."/>
            <person name="Zhou Z."/>
            <person name="Guo Q."/>
            <person name="Fokkens L."/>
            <person name="Miskei M."/>
            <person name="Pocsi I."/>
            <person name="Zhang W."/>
            <person name="Chen M."/>
            <person name="Wang L."/>
            <person name="Sun Y."/>
            <person name="Donzelli B.G."/>
            <person name="Gibson D.M."/>
            <person name="Nelson D.R."/>
            <person name="Luo J.G."/>
            <person name="Rep M."/>
            <person name="Liu H."/>
            <person name="Yang S."/>
            <person name="Wang J."/>
            <person name="Krasnoff S.B."/>
            <person name="Xu Y."/>
            <person name="Molnar I."/>
            <person name="Lin M."/>
        </authorList>
    </citation>
    <scope>NUCLEOTIDE SEQUENCE [LARGE SCALE GENOMIC DNA]</scope>
    <source>
        <strain evidence="9 10">ARSEF 6962</strain>
    </source>
</reference>
<feature type="region of interest" description="Disordered" evidence="6">
    <location>
        <begin position="711"/>
        <end position="781"/>
    </location>
</feature>
<feature type="compositionally biased region" description="Acidic residues" evidence="6">
    <location>
        <begin position="511"/>
        <end position="535"/>
    </location>
</feature>
<feature type="compositionally biased region" description="Basic and acidic residues" evidence="6">
    <location>
        <begin position="765"/>
        <end position="781"/>
    </location>
</feature>
<evidence type="ECO:0000313" key="10">
    <source>
        <dbReference type="Proteomes" id="UP000076580"/>
    </source>
</evidence>
<feature type="region of interest" description="Disordered" evidence="6">
    <location>
        <begin position="289"/>
        <end position="340"/>
    </location>
</feature>
<protein>
    <submittedName>
        <fullName evidence="9">DDT domain-containing protein</fullName>
    </submittedName>
</protein>
<dbReference type="InterPro" id="IPR013136">
    <property type="entry name" value="WSTF_Acf1_Cbp146"/>
</dbReference>
<dbReference type="RefSeq" id="XP_040661213.1">
    <property type="nucleotide sequence ID" value="XM_040800330.1"/>
</dbReference>
<feature type="compositionally biased region" description="Pro residues" evidence="6">
    <location>
        <begin position="380"/>
        <end position="394"/>
    </location>
</feature>
<evidence type="ECO:0000259" key="7">
    <source>
        <dbReference type="PROSITE" id="PS50827"/>
    </source>
</evidence>
<name>A0A151GXR6_DRECN</name>
<dbReference type="Pfam" id="PF15612">
    <property type="entry name" value="WHIM1"/>
    <property type="match status" value="1"/>
</dbReference>
<gene>
    <name evidence="9" type="ORF">DCS_03005</name>
</gene>
<dbReference type="PROSITE" id="PS51136">
    <property type="entry name" value="WAC"/>
    <property type="match status" value="1"/>
</dbReference>
<feature type="domain" description="WAC" evidence="8">
    <location>
        <begin position="14"/>
        <end position="184"/>
    </location>
</feature>
<feature type="region of interest" description="Disordered" evidence="6">
    <location>
        <begin position="510"/>
        <end position="547"/>
    </location>
</feature>
<organism evidence="9 10">
    <name type="scientific">Drechmeria coniospora</name>
    <name type="common">Nematophagous fungus</name>
    <name type="synonym">Meria coniospora</name>
    <dbReference type="NCBI Taxonomy" id="98403"/>
    <lineage>
        <taxon>Eukaryota</taxon>
        <taxon>Fungi</taxon>
        <taxon>Dikarya</taxon>
        <taxon>Ascomycota</taxon>
        <taxon>Pezizomycotina</taxon>
        <taxon>Sordariomycetes</taxon>
        <taxon>Hypocreomycetidae</taxon>
        <taxon>Hypocreales</taxon>
        <taxon>Ophiocordycipitaceae</taxon>
        <taxon>Drechmeria</taxon>
    </lineage>
</organism>
<dbReference type="Pfam" id="PF10537">
    <property type="entry name" value="WAC_Acf1_DNA_bd"/>
    <property type="match status" value="2"/>
</dbReference>
<evidence type="ECO:0000259" key="8">
    <source>
        <dbReference type="PROSITE" id="PS51136"/>
    </source>
</evidence>
<keyword evidence="3 4" id="KW-0539">Nucleus</keyword>
<dbReference type="GO" id="GO:0031509">
    <property type="term" value="P:subtelomeric heterochromatin formation"/>
    <property type="evidence" value="ECO:0007669"/>
    <property type="project" value="TreeGrafter"/>
</dbReference>
<feature type="region of interest" description="Disordered" evidence="6">
    <location>
        <begin position="1025"/>
        <end position="1063"/>
    </location>
</feature>
<feature type="compositionally biased region" description="Basic and acidic residues" evidence="6">
    <location>
        <begin position="723"/>
        <end position="735"/>
    </location>
</feature>
<comment type="caution">
    <text evidence="9">The sequence shown here is derived from an EMBL/GenBank/DDBJ whole genome shotgun (WGS) entry which is preliminary data.</text>
</comment>
<dbReference type="Pfam" id="PF15613">
    <property type="entry name" value="WSD"/>
    <property type="match status" value="1"/>
</dbReference>